<dbReference type="Proteomes" id="UP000287651">
    <property type="component" value="Unassembled WGS sequence"/>
</dbReference>
<dbReference type="AlphaFoldDB" id="A0A426Y326"/>
<accession>A0A426Y326</accession>
<name>A0A426Y326_ENSVE</name>
<dbReference type="EMBL" id="AMZH03015376">
    <property type="protein sequence ID" value="RRT46163.1"/>
    <property type="molecule type" value="Genomic_DNA"/>
</dbReference>
<reference evidence="1 2" key="1">
    <citation type="journal article" date="2014" name="Agronomy (Basel)">
        <title>A Draft Genome Sequence for Ensete ventricosum, the Drought-Tolerant Tree Against Hunger.</title>
        <authorList>
            <person name="Harrison J."/>
            <person name="Moore K.A."/>
            <person name="Paszkiewicz K."/>
            <person name="Jones T."/>
            <person name="Grant M."/>
            <person name="Ambacheew D."/>
            <person name="Muzemil S."/>
            <person name="Studholme D.J."/>
        </authorList>
    </citation>
    <scope>NUCLEOTIDE SEQUENCE [LARGE SCALE GENOMIC DNA]</scope>
</reference>
<gene>
    <name evidence="1" type="ORF">B296_00054635</name>
</gene>
<sequence>MPVYDSTQLPADAVSAGAIPCWLRERKEKTLAGTGPPLPRVIRRLFPEMARVGDGAAHRRAAPRAARSGWRGGGACDGVRRTADQLGEAAAWAGGDLAAVCGVKQRGTNTR</sequence>
<evidence type="ECO:0000313" key="2">
    <source>
        <dbReference type="Proteomes" id="UP000287651"/>
    </source>
</evidence>
<protein>
    <submittedName>
        <fullName evidence="1">Uncharacterized protein</fullName>
    </submittedName>
</protein>
<proteinExistence type="predicted"/>
<evidence type="ECO:0000313" key="1">
    <source>
        <dbReference type="EMBL" id="RRT46163.1"/>
    </source>
</evidence>
<organism evidence="1 2">
    <name type="scientific">Ensete ventricosum</name>
    <name type="common">Abyssinian banana</name>
    <name type="synonym">Musa ensete</name>
    <dbReference type="NCBI Taxonomy" id="4639"/>
    <lineage>
        <taxon>Eukaryota</taxon>
        <taxon>Viridiplantae</taxon>
        <taxon>Streptophyta</taxon>
        <taxon>Embryophyta</taxon>
        <taxon>Tracheophyta</taxon>
        <taxon>Spermatophyta</taxon>
        <taxon>Magnoliopsida</taxon>
        <taxon>Liliopsida</taxon>
        <taxon>Zingiberales</taxon>
        <taxon>Musaceae</taxon>
        <taxon>Ensete</taxon>
    </lineage>
</organism>
<comment type="caution">
    <text evidence="1">The sequence shown here is derived from an EMBL/GenBank/DDBJ whole genome shotgun (WGS) entry which is preliminary data.</text>
</comment>